<evidence type="ECO:0000256" key="15">
    <source>
        <dbReference type="ARBA" id="ARBA00031689"/>
    </source>
</evidence>
<evidence type="ECO:0000313" key="22">
    <source>
        <dbReference type="EMBL" id="SCN59894.1"/>
    </source>
</evidence>
<evidence type="ECO:0000256" key="11">
    <source>
        <dbReference type="ARBA" id="ARBA00023136"/>
    </source>
</evidence>
<evidence type="ECO:0000256" key="2">
    <source>
        <dbReference type="ARBA" id="ARBA00004613"/>
    </source>
</evidence>
<dbReference type="SUPFAM" id="SSF57196">
    <property type="entry name" value="EGF/Laminin"/>
    <property type="match status" value="2"/>
</dbReference>
<evidence type="ECO:0000256" key="7">
    <source>
        <dbReference type="ARBA" id="ARBA00022536"/>
    </source>
</evidence>
<feature type="transmembrane region" description="Helical" evidence="19">
    <location>
        <begin position="777"/>
        <end position="803"/>
    </location>
</feature>
<dbReference type="Pfam" id="PF12946">
    <property type="entry name" value="EGF_MSP1_1"/>
    <property type="match status" value="1"/>
</dbReference>
<keyword evidence="5" id="KW-1003">Cell membrane</keyword>
<dbReference type="InterPro" id="IPR024730">
    <property type="entry name" value="MSP1_EGF_1"/>
</dbReference>
<evidence type="ECO:0000256" key="19">
    <source>
        <dbReference type="SAM" id="Phobius"/>
    </source>
</evidence>
<evidence type="ECO:0000256" key="3">
    <source>
        <dbReference type="ARBA" id="ARBA00022062"/>
    </source>
</evidence>
<evidence type="ECO:0000256" key="9">
    <source>
        <dbReference type="ARBA" id="ARBA00022729"/>
    </source>
</evidence>
<feature type="non-terminal residue" evidence="22">
    <location>
        <position position="1"/>
    </location>
</feature>
<evidence type="ECO:0000256" key="10">
    <source>
        <dbReference type="ARBA" id="ARBA00022737"/>
    </source>
</evidence>
<feature type="compositionally biased region" description="Low complexity" evidence="18">
    <location>
        <begin position="12"/>
        <end position="58"/>
    </location>
</feature>
<keyword evidence="4 22" id="KW-0477">Merozoite</keyword>
<evidence type="ECO:0000256" key="14">
    <source>
        <dbReference type="ARBA" id="ARBA00023288"/>
    </source>
</evidence>
<protein>
    <recommendedName>
        <fullName evidence="3">Merozoite surface protein 1</fullName>
    </recommendedName>
    <alternativeName>
        <fullName evidence="15">Merozoite surface antigen</fullName>
    </alternativeName>
    <alternativeName>
        <fullName evidence="16">PMMSA</fullName>
    </alternativeName>
</protein>
<dbReference type="GO" id="GO:0098552">
    <property type="term" value="C:side of membrane"/>
    <property type="evidence" value="ECO:0007669"/>
    <property type="project" value="UniProtKB-KW"/>
</dbReference>
<keyword evidence="11 19" id="KW-0472">Membrane</keyword>
<evidence type="ECO:0000256" key="12">
    <source>
        <dbReference type="ARBA" id="ARBA00023157"/>
    </source>
</evidence>
<organism evidence="22 23">
    <name type="scientific">Plasmodium chabaudi adami</name>
    <dbReference type="NCBI Taxonomy" id="5826"/>
    <lineage>
        <taxon>Eukaryota</taxon>
        <taxon>Sar</taxon>
        <taxon>Alveolata</taxon>
        <taxon>Apicomplexa</taxon>
        <taxon>Aconoidasida</taxon>
        <taxon>Haemosporida</taxon>
        <taxon>Plasmodiidae</taxon>
        <taxon>Plasmodium</taxon>
        <taxon>Plasmodium (Vinckeia)</taxon>
    </lineage>
</organism>
<sequence>EATQEATQPESAPAQEATTETTTPAEPTPETQEGASTNTSETSTEGTPAPEAPSTEVPASPPATPAAPSASSPAPAQPAPAQPVTSQPVSGESTNVEGSTQVKAESEDEMFVDDFEVDNFYKSYLQQVDGNNTQFIDFIKSKKELINALTPEKVNQLYLDIAHLKELSEHYYNRYYKYKLKLERLYQKHEQIEAANQKVKEISVLKSRLLKRKKYINGTFYVLPGYANFFNKRREAEKQYVDNAIKNTDMLLKYYKARSKYFTSEAVPLKTLTKTSIDREANYLKIEKFRAYTRLELRLKKNINLGKERITYVSGGLHHVFEEFKELLKNKGYTGKTNPENAPEVIKAFEQYKELLPKGAAIPAPVVAPVVAPVPATTTPAAEPEAPAAAAAPGTTGGEAATTVVANSDNDDDDDEDDMDQIASAQSTEGEVKDILDAFKSENEYIYTKSLGNTYKSFKKHMLKEFSIIKEDIITGLNYKLEKRNDFLDVLSYELALFKDINTNKFVVKNPYQLLDNDKKDKQMVNLKYAIKGVTEDIETTTDGIEFFNKMIELYKPQLNAVNEQIAAIEKETTDKEEKKKYVPIFEDLKVLYETILNGAEEFSELLQHKLENYKIEKAGFDILMANLETYIKIDEKLEDFVESAEKNKHIASIALNNLNKSGLVTEGESKKILAKMLNMDAMDLLGIGSNHVCISTNTPENAGCFRYDNGTEEWRCLLGFKKNEDNTGCVKDDAPVCNNSNNGGCDPNADCREVENTDTTNSKKIVCTCKEPNPNAYYDGVFCSSSGFMGLSILLIITLIVFNLF</sequence>
<evidence type="ECO:0000256" key="16">
    <source>
        <dbReference type="ARBA" id="ARBA00032276"/>
    </source>
</evidence>
<feature type="region of interest" description="Disordered" evidence="18">
    <location>
        <begin position="1"/>
        <end position="107"/>
    </location>
</feature>
<evidence type="ECO:0000256" key="18">
    <source>
        <dbReference type="SAM" id="MobiDB-lite"/>
    </source>
</evidence>
<evidence type="ECO:0000259" key="21">
    <source>
        <dbReference type="Pfam" id="PF12946"/>
    </source>
</evidence>
<evidence type="ECO:0000256" key="5">
    <source>
        <dbReference type="ARBA" id="ARBA00022475"/>
    </source>
</evidence>
<comment type="subcellular location">
    <subcellularLocation>
        <location evidence="1">Cell membrane</location>
        <topology evidence="1">Lipid-anchor</topology>
        <topology evidence="1">GPI-anchor</topology>
    </subcellularLocation>
    <subcellularLocation>
        <location evidence="2">Secreted</location>
    </subcellularLocation>
</comment>
<feature type="compositionally biased region" description="Polar residues" evidence="18">
    <location>
        <begin position="1"/>
        <end position="10"/>
    </location>
</feature>
<dbReference type="Proteomes" id="UP000195879">
    <property type="component" value="Chromosome 8"/>
</dbReference>
<dbReference type="Gene3D" id="2.10.25.10">
    <property type="entry name" value="Laminin"/>
    <property type="match status" value="2"/>
</dbReference>
<feature type="compositionally biased region" description="Polar residues" evidence="18">
    <location>
        <begin position="90"/>
        <end position="103"/>
    </location>
</feature>
<dbReference type="InterPro" id="IPR010901">
    <property type="entry name" value="MSP1_C"/>
</dbReference>
<evidence type="ECO:0000256" key="4">
    <source>
        <dbReference type="ARBA" id="ARBA00022455"/>
    </source>
</evidence>
<dbReference type="Pfam" id="PF07462">
    <property type="entry name" value="MSP1_C"/>
    <property type="match status" value="1"/>
</dbReference>
<evidence type="ECO:0000313" key="23">
    <source>
        <dbReference type="Proteomes" id="UP000195879"/>
    </source>
</evidence>
<dbReference type="GO" id="GO:0005576">
    <property type="term" value="C:extracellular region"/>
    <property type="evidence" value="ECO:0007669"/>
    <property type="project" value="UniProtKB-SubCell"/>
</dbReference>
<accession>A0A1D3RUN6</accession>
<dbReference type="AlphaFoldDB" id="A0A1D3RUN6"/>
<evidence type="ECO:0000256" key="8">
    <source>
        <dbReference type="ARBA" id="ARBA00022622"/>
    </source>
</evidence>
<comment type="function">
    <text evidence="17">During the asexual blood stage, involved in merozoite egress from host erythrocytes possibly via its interaction with the host cytoskeleton protein spectrin resulting in the destabilization of the host cytoskeleton and thus leading to erythrocyte cell membrane rupture. Involved in the binding to host erythrocytes and is required for host erythrocyte invasion.</text>
</comment>
<evidence type="ECO:0000256" key="1">
    <source>
        <dbReference type="ARBA" id="ARBA00004609"/>
    </source>
</evidence>
<keyword evidence="19" id="KW-1133">Transmembrane helix</keyword>
<reference evidence="22 23" key="1">
    <citation type="submission" date="2016-08" db="EMBL/GenBank/DDBJ databases">
        <authorList>
            <consortium name="Pathogen Informatics"/>
        </authorList>
    </citation>
    <scope>NUCLEOTIDE SEQUENCE [LARGE SCALE GENOMIC DNA]</scope>
    <source>
        <strain evidence="22 23">DK</strain>
    </source>
</reference>
<keyword evidence="9" id="KW-0732">Signal</keyword>
<evidence type="ECO:0000259" key="20">
    <source>
        <dbReference type="Pfam" id="PF07462"/>
    </source>
</evidence>
<feature type="domain" description="Merozoite surface 1 C-terminal" evidence="20">
    <location>
        <begin position="103"/>
        <end position="621"/>
    </location>
</feature>
<keyword evidence="8" id="KW-0336">GPI-anchor</keyword>
<keyword evidence="12" id="KW-1015">Disulfide bond</keyword>
<keyword evidence="6" id="KW-0964">Secreted</keyword>
<keyword evidence="13" id="KW-0325">Glycoprotein</keyword>
<keyword evidence="14" id="KW-0449">Lipoprotein</keyword>
<keyword evidence="7" id="KW-0245">EGF-like domain</keyword>
<gene>
    <name evidence="22" type="primary">MSP1</name>
    <name evidence="22" type="ORF">PCHDK_000177200</name>
</gene>
<dbReference type="PANTHER" id="PTHR48125">
    <property type="entry name" value="LP07818P1"/>
    <property type="match status" value="1"/>
</dbReference>
<keyword evidence="19" id="KW-0812">Transmembrane</keyword>
<evidence type="ECO:0000256" key="6">
    <source>
        <dbReference type="ARBA" id="ARBA00022525"/>
    </source>
</evidence>
<feature type="domain" description="Merozoite surface protein EGF" evidence="21">
    <location>
        <begin position="693"/>
        <end position="731"/>
    </location>
</feature>
<name>A0A1D3RUN6_PLACE</name>
<keyword evidence="10" id="KW-0677">Repeat</keyword>
<evidence type="ECO:0000256" key="17">
    <source>
        <dbReference type="ARBA" id="ARBA00045963"/>
    </source>
</evidence>
<dbReference type="PANTHER" id="PTHR48125:SF10">
    <property type="entry name" value="OS12G0136300 PROTEIN"/>
    <property type="match status" value="1"/>
</dbReference>
<evidence type="ECO:0000256" key="13">
    <source>
        <dbReference type="ARBA" id="ARBA00023180"/>
    </source>
</evidence>
<feature type="region of interest" description="Disordered" evidence="18">
    <location>
        <begin position="377"/>
        <end position="399"/>
    </location>
</feature>
<proteinExistence type="predicted"/>
<dbReference type="GO" id="GO:0005886">
    <property type="term" value="C:plasma membrane"/>
    <property type="evidence" value="ECO:0007669"/>
    <property type="project" value="UniProtKB-SubCell"/>
</dbReference>
<dbReference type="EMBL" id="LT608202">
    <property type="protein sequence ID" value="SCN59894.1"/>
    <property type="molecule type" value="Genomic_DNA"/>
</dbReference>